<dbReference type="EMBL" id="BAAASD010000004">
    <property type="protein sequence ID" value="GAA2331831.1"/>
    <property type="molecule type" value="Genomic_DNA"/>
</dbReference>
<dbReference type="PANTHER" id="PTHR30466">
    <property type="entry name" value="FLAVIN REDUCTASE"/>
    <property type="match status" value="1"/>
</dbReference>
<dbReference type="PANTHER" id="PTHR30466:SF11">
    <property type="entry name" value="FLAVIN-DEPENDENT MONOOXYGENASE, REDUCTASE SUBUNIT HSAB"/>
    <property type="match status" value="1"/>
</dbReference>
<dbReference type="InterPro" id="IPR002563">
    <property type="entry name" value="Flavin_Rdtase-like_dom"/>
</dbReference>
<dbReference type="InterPro" id="IPR012349">
    <property type="entry name" value="Split_barrel_FMN-bd"/>
</dbReference>
<name>A0ABP5SIC2_9ACTN</name>
<keyword evidence="5" id="KW-1185">Reference proteome</keyword>
<comment type="similarity">
    <text evidence="1">Belongs to the non-flavoprotein flavin reductase family.</text>
</comment>
<keyword evidence="2" id="KW-0560">Oxidoreductase</keyword>
<dbReference type="SUPFAM" id="SSF50475">
    <property type="entry name" value="FMN-binding split barrel"/>
    <property type="match status" value="1"/>
</dbReference>
<protein>
    <submittedName>
        <fullName evidence="4">Flavin reductase family protein</fullName>
    </submittedName>
</protein>
<dbReference type="InterPro" id="IPR050268">
    <property type="entry name" value="NADH-dep_flavin_reductase"/>
</dbReference>
<evidence type="ECO:0000313" key="4">
    <source>
        <dbReference type="EMBL" id="GAA2331831.1"/>
    </source>
</evidence>
<accession>A0ABP5SIC2</accession>
<evidence type="ECO:0000256" key="2">
    <source>
        <dbReference type="ARBA" id="ARBA00023002"/>
    </source>
</evidence>
<proteinExistence type="inferred from homology"/>
<evidence type="ECO:0000313" key="5">
    <source>
        <dbReference type="Proteomes" id="UP001500253"/>
    </source>
</evidence>
<evidence type="ECO:0000256" key="1">
    <source>
        <dbReference type="ARBA" id="ARBA00008898"/>
    </source>
</evidence>
<dbReference type="RefSeq" id="WP_346173569.1">
    <property type="nucleotide sequence ID" value="NZ_BAAASD010000004.1"/>
</dbReference>
<gene>
    <name evidence="4" type="ORF">GCM10010246_13830</name>
</gene>
<dbReference type="Pfam" id="PF01613">
    <property type="entry name" value="Flavin_Reduct"/>
    <property type="match status" value="1"/>
</dbReference>
<organism evidence="4 5">
    <name type="scientific">Streptomyces cuspidosporus</name>
    <dbReference type="NCBI Taxonomy" id="66882"/>
    <lineage>
        <taxon>Bacteria</taxon>
        <taxon>Bacillati</taxon>
        <taxon>Actinomycetota</taxon>
        <taxon>Actinomycetes</taxon>
        <taxon>Kitasatosporales</taxon>
        <taxon>Streptomycetaceae</taxon>
        <taxon>Streptomyces</taxon>
    </lineage>
</organism>
<evidence type="ECO:0000259" key="3">
    <source>
        <dbReference type="SMART" id="SM00903"/>
    </source>
</evidence>
<reference evidence="5" key="1">
    <citation type="journal article" date="2019" name="Int. J. Syst. Evol. Microbiol.">
        <title>The Global Catalogue of Microorganisms (GCM) 10K type strain sequencing project: providing services to taxonomists for standard genome sequencing and annotation.</title>
        <authorList>
            <consortium name="The Broad Institute Genomics Platform"/>
            <consortium name="The Broad Institute Genome Sequencing Center for Infectious Disease"/>
            <person name="Wu L."/>
            <person name="Ma J."/>
        </authorList>
    </citation>
    <scope>NUCLEOTIDE SEQUENCE [LARGE SCALE GENOMIC DNA]</scope>
    <source>
        <strain evidence="5">JCM 4316</strain>
    </source>
</reference>
<feature type="domain" description="Flavin reductase like" evidence="3">
    <location>
        <begin position="16"/>
        <end position="159"/>
    </location>
</feature>
<dbReference type="Gene3D" id="2.30.110.10">
    <property type="entry name" value="Electron Transport, Fmn-binding Protein, Chain A"/>
    <property type="match status" value="1"/>
</dbReference>
<dbReference type="SMART" id="SM00903">
    <property type="entry name" value="Flavin_Reduct"/>
    <property type="match status" value="1"/>
</dbReference>
<comment type="caution">
    <text evidence="4">The sequence shown here is derived from an EMBL/GenBank/DDBJ whole genome shotgun (WGS) entry which is preliminary data.</text>
</comment>
<dbReference type="Proteomes" id="UP001500253">
    <property type="component" value="Unassembled WGS sequence"/>
</dbReference>
<sequence>MTFTEPHDAAVLRRAFACFPSGVTAICAQVGGEAVGMAVSAFTPVSLDPPLISVCIQNTSRTWRKLRLADRIGVSVFSDAHGGHARQLSRKEGDRFSGIPWQVTAEGAMFVEGAAAHFDCALEREVEAGDHSIALLRIVGLESDPESTPLVFHASAFRQLA</sequence>